<protein>
    <submittedName>
        <fullName evidence="3">Uncharacterized protein</fullName>
    </submittedName>
</protein>
<dbReference type="GO" id="GO:0016616">
    <property type="term" value="F:oxidoreductase activity, acting on the CH-OH group of donors, NAD or NADP as acceptor"/>
    <property type="evidence" value="ECO:0007669"/>
    <property type="project" value="TreeGrafter"/>
</dbReference>
<dbReference type="Proteomes" id="UP001358417">
    <property type="component" value="Unassembled WGS sequence"/>
</dbReference>
<dbReference type="PRINTS" id="PR00081">
    <property type="entry name" value="GDHRDH"/>
</dbReference>
<dbReference type="SUPFAM" id="SSF51735">
    <property type="entry name" value="NAD(P)-binding Rossmann-fold domains"/>
    <property type="match status" value="1"/>
</dbReference>
<name>A0AAV9MZZ0_9EURO</name>
<comment type="similarity">
    <text evidence="1">Belongs to the short-chain dehydrogenases/reductases (SDR) family.</text>
</comment>
<dbReference type="RefSeq" id="XP_064701751.1">
    <property type="nucleotide sequence ID" value="XM_064852154.1"/>
</dbReference>
<evidence type="ECO:0000313" key="4">
    <source>
        <dbReference type="Proteomes" id="UP001358417"/>
    </source>
</evidence>
<keyword evidence="4" id="KW-1185">Reference proteome</keyword>
<evidence type="ECO:0000256" key="2">
    <source>
        <dbReference type="ARBA" id="ARBA00023002"/>
    </source>
</evidence>
<evidence type="ECO:0000256" key="1">
    <source>
        <dbReference type="ARBA" id="ARBA00006484"/>
    </source>
</evidence>
<accession>A0AAV9MZZ0</accession>
<dbReference type="GeneID" id="89976772"/>
<keyword evidence="2" id="KW-0560">Oxidoreductase</keyword>
<dbReference type="Pfam" id="PF00106">
    <property type="entry name" value="adh_short"/>
    <property type="match status" value="1"/>
</dbReference>
<organism evidence="3 4">
    <name type="scientific">Exophiala bonariae</name>
    <dbReference type="NCBI Taxonomy" id="1690606"/>
    <lineage>
        <taxon>Eukaryota</taxon>
        <taxon>Fungi</taxon>
        <taxon>Dikarya</taxon>
        <taxon>Ascomycota</taxon>
        <taxon>Pezizomycotina</taxon>
        <taxon>Eurotiomycetes</taxon>
        <taxon>Chaetothyriomycetidae</taxon>
        <taxon>Chaetothyriales</taxon>
        <taxon>Herpotrichiellaceae</taxon>
        <taxon>Exophiala</taxon>
    </lineage>
</organism>
<comment type="caution">
    <text evidence="3">The sequence shown here is derived from an EMBL/GenBank/DDBJ whole genome shotgun (WGS) entry which is preliminary data.</text>
</comment>
<evidence type="ECO:0000313" key="3">
    <source>
        <dbReference type="EMBL" id="KAK5046152.1"/>
    </source>
</evidence>
<sequence>MTLQPEPFLGDLHDCYFETDPRVNTHLAKALNGKHVVVAGAGRGVGRACAELLSYGKLGSLSIAALELDEITETAKICQANDQNLRIKTGAFDVQDPAAVKDFLAEVNGEFGGIDVVLMNAGRPPQWLPTSEGDPEIWWDTVGVSLRGAYNFSRYALPIMQKKRDGRIIFTSSAGAHANQGMGSYIAAKLSMVRLAEIIHMENFKEFNIKAFAIHPGAIQTRFYHDFKDKVEGRSNERSYIVDGAEGEDKSAQIAVHFLDQATFDTPYMAAGMTSVLSSGKLDFMSGRYVDCSTRIEDYLKQEDSIIKDDLYRVRLNAGNGRLIPSSEF</sequence>
<dbReference type="AlphaFoldDB" id="A0AAV9MZZ0"/>
<dbReference type="CDD" id="cd05233">
    <property type="entry name" value="SDR_c"/>
    <property type="match status" value="1"/>
</dbReference>
<dbReference type="PANTHER" id="PTHR42760">
    <property type="entry name" value="SHORT-CHAIN DEHYDROGENASES/REDUCTASES FAMILY MEMBER"/>
    <property type="match status" value="1"/>
</dbReference>
<dbReference type="EMBL" id="JAVRRD010000032">
    <property type="protein sequence ID" value="KAK5046152.1"/>
    <property type="molecule type" value="Genomic_DNA"/>
</dbReference>
<dbReference type="InterPro" id="IPR036291">
    <property type="entry name" value="NAD(P)-bd_dom_sf"/>
</dbReference>
<reference evidence="3 4" key="1">
    <citation type="submission" date="2023-08" db="EMBL/GenBank/DDBJ databases">
        <title>Black Yeasts Isolated from many extreme environments.</title>
        <authorList>
            <person name="Coleine C."/>
            <person name="Stajich J.E."/>
            <person name="Selbmann L."/>
        </authorList>
    </citation>
    <scope>NUCLEOTIDE SEQUENCE [LARGE SCALE GENOMIC DNA]</scope>
    <source>
        <strain evidence="3 4">CCFEE 5792</strain>
    </source>
</reference>
<gene>
    <name evidence="3" type="ORF">LTR84_008609</name>
</gene>
<dbReference type="Gene3D" id="3.40.50.720">
    <property type="entry name" value="NAD(P)-binding Rossmann-like Domain"/>
    <property type="match status" value="1"/>
</dbReference>
<proteinExistence type="inferred from homology"/>
<dbReference type="InterPro" id="IPR002347">
    <property type="entry name" value="SDR_fam"/>
</dbReference>
<dbReference type="PANTHER" id="PTHR42760:SF37">
    <property type="entry name" value="CLAVALDEHYDE DEHYDROGENASE"/>
    <property type="match status" value="1"/>
</dbReference>